<dbReference type="Proteomes" id="UP000276133">
    <property type="component" value="Unassembled WGS sequence"/>
</dbReference>
<gene>
    <name evidence="1" type="ORF">BpHYR1_039863</name>
</gene>
<keyword evidence="2" id="KW-1185">Reference proteome</keyword>
<proteinExistence type="predicted"/>
<reference evidence="1 2" key="1">
    <citation type="journal article" date="2018" name="Sci. Rep.">
        <title>Genomic signatures of local adaptation to the degree of environmental predictability in rotifers.</title>
        <authorList>
            <person name="Franch-Gras L."/>
            <person name="Hahn C."/>
            <person name="Garcia-Roger E.M."/>
            <person name="Carmona M.J."/>
            <person name="Serra M."/>
            <person name="Gomez A."/>
        </authorList>
    </citation>
    <scope>NUCLEOTIDE SEQUENCE [LARGE SCALE GENOMIC DNA]</scope>
    <source>
        <strain evidence="1">HYR1</strain>
    </source>
</reference>
<name>A0A3M7RJW4_BRAPC</name>
<evidence type="ECO:0000313" key="2">
    <source>
        <dbReference type="Proteomes" id="UP000276133"/>
    </source>
</evidence>
<evidence type="ECO:0000313" key="1">
    <source>
        <dbReference type="EMBL" id="RNA23831.1"/>
    </source>
</evidence>
<comment type="caution">
    <text evidence="1">The sequence shown here is derived from an EMBL/GenBank/DDBJ whole genome shotgun (WGS) entry which is preliminary data.</text>
</comment>
<sequence length="65" mass="7763">MTKNTSKLQKFSSNVLIVLYNFYTFHVLKAFRIQNKIPFLILKRDTKFPYSIGFRSGDLERDLIF</sequence>
<organism evidence="1 2">
    <name type="scientific">Brachionus plicatilis</name>
    <name type="common">Marine rotifer</name>
    <name type="synonym">Brachionus muelleri</name>
    <dbReference type="NCBI Taxonomy" id="10195"/>
    <lineage>
        <taxon>Eukaryota</taxon>
        <taxon>Metazoa</taxon>
        <taxon>Spiralia</taxon>
        <taxon>Gnathifera</taxon>
        <taxon>Rotifera</taxon>
        <taxon>Eurotatoria</taxon>
        <taxon>Monogononta</taxon>
        <taxon>Pseudotrocha</taxon>
        <taxon>Ploima</taxon>
        <taxon>Brachionidae</taxon>
        <taxon>Brachionus</taxon>
    </lineage>
</organism>
<dbReference type="EMBL" id="REGN01003212">
    <property type="protein sequence ID" value="RNA23831.1"/>
    <property type="molecule type" value="Genomic_DNA"/>
</dbReference>
<protein>
    <submittedName>
        <fullName evidence="1">Uncharacterized protein</fullName>
    </submittedName>
</protein>
<dbReference type="AlphaFoldDB" id="A0A3M7RJW4"/>
<accession>A0A3M7RJW4</accession>